<evidence type="ECO:0008006" key="4">
    <source>
        <dbReference type="Google" id="ProtNLM"/>
    </source>
</evidence>
<feature type="region of interest" description="Disordered" evidence="1">
    <location>
        <begin position="143"/>
        <end position="169"/>
    </location>
</feature>
<accession>A0A9P1M7A2</accession>
<feature type="region of interest" description="Disordered" evidence="1">
    <location>
        <begin position="685"/>
        <end position="704"/>
    </location>
</feature>
<comment type="caution">
    <text evidence="2">The sequence shown here is derived from an EMBL/GenBank/DDBJ whole genome shotgun (WGS) entry which is preliminary data.</text>
</comment>
<reference evidence="2" key="1">
    <citation type="submission" date="2022-11" db="EMBL/GenBank/DDBJ databases">
        <authorList>
            <person name="Scott C."/>
            <person name="Bruce N."/>
        </authorList>
    </citation>
    <scope>NUCLEOTIDE SEQUENCE</scope>
</reference>
<dbReference type="AlphaFoldDB" id="A0A9P1M7A2"/>
<feature type="region of interest" description="Disordered" evidence="1">
    <location>
        <begin position="239"/>
        <end position="261"/>
    </location>
</feature>
<feature type="compositionally biased region" description="Basic and acidic residues" evidence="1">
    <location>
        <begin position="143"/>
        <end position="152"/>
    </location>
</feature>
<feature type="region of interest" description="Disordered" evidence="1">
    <location>
        <begin position="200"/>
        <end position="226"/>
    </location>
</feature>
<feature type="compositionally biased region" description="Pro residues" evidence="1">
    <location>
        <begin position="721"/>
        <end position="731"/>
    </location>
</feature>
<evidence type="ECO:0000313" key="2">
    <source>
        <dbReference type="EMBL" id="CAI4211089.1"/>
    </source>
</evidence>
<dbReference type="EMBL" id="CALLCH030000001">
    <property type="protein sequence ID" value="CAI4211089.1"/>
    <property type="molecule type" value="Genomic_DNA"/>
</dbReference>
<protein>
    <recommendedName>
        <fullName evidence="4">BTB domain-containing protein</fullName>
    </recommendedName>
</protein>
<feature type="compositionally biased region" description="Polar residues" evidence="1">
    <location>
        <begin position="153"/>
        <end position="168"/>
    </location>
</feature>
<feature type="region of interest" description="Disordered" evidence="1">
    <location>
        <begin position="717"/>
        <end position="760"/>
    </location>
</feature>
<gene>
    <name evidence="2" type="ORF">PPNO1_LOCUS887</name>
</gene>
<dbReference type="OrthoDB" id="5376710at2759"/>
<evidence type="ECO:0000313" key="3">
    <source>
        <dbReference type="Proteomes" id="UP000838763"/>
    </source>
</evidence>
<proteinExistence type="predicted"/>
<name>A0A9P1M7A2_9PEZI</name>
<feature type="compositionally biased region" description="Basic and acidic residues" evidence="1">
    <location>
        <begin position="751"/>
        <end position="760"/>
    </location>
</feature>
<feature type="region of interest" description="Disordered" evidence="1">
    <location>
        <begin position="41"/>
        <end position="95"/>
    </location>
</feature>
<organism evidence="2 3">
    <name type="scientific">Parascedosporium putredinis</name>
    <dbReference type="NCBI Taxonomy" id="1442378"/>
    <lineage>
        <taxon>Eukaryota</taxon>
        <taxon>Fungi</taxon>
        <taxon>Dikarya</taxon>
        <taxon>Ascomycota</taxon>
        <taxon>Pezizomycotina</taxon>
        <taxon>Sordariomycetes</taxon>
        <taxon>Hypocreomycetidae</taxon>
        <taxon>Microascales</taxon>
        <taxon>Microascaceae</taxon>
        <taxon>Parascedosporium</taxon>
    </lineage>
</organism>
<sequence length="760" mass="83344">MLECGRPILAAVRRKYNNERLRDLFERGTELAALHLCPGISTRRPSKRTRATRPSTRTRLGPDANGNEGGAKQPPTRTRPRDGKPVVSSTPDENRRRLRALMSGVKWAAVESDPLSEAYAAFQAVAADCRVLCDAIVDFERRGYGSDSESEKGSTSPSKDNNATNPGSSAFLELEYGTVQSAWSHIDKLLNFRETEPADEEAAAQKLSRQSTGVRSELSIEEPPKPLADFAGAVADEATLRAPDRPDDSLPRQRAPKAERPITERYDISTRGDTILEFPVIPGEGTPVAGSLPRRRRASFRVSSHILSEVSPVFAQLFSKTSLGGRRRDEDFQGPYPRARGEFNMDGLQVKVYRMPPLNPREISPLEILLHAAHMHNAQVPRAIDFERFVTIAELCYRLQCTSPLEVFVEMRWLPDWVHMGTEAMPDGLLLISYVFGSRGLFTRMTKSAILNVVGEEELSDKPWPKELKDKLWAVRSAKMEQVHECDAANLGYLMMVMSEMQLLPIIMNPAVLSHLSEPGSGAALALPRRSLAQLVRMLQTIPGPPNPVHKGVCDPIPAFRASVIDIYNSLSGLTLFDVTGKHGYVLSREYATTPQSGFFRPPLSAEAPSATLPLVGAHSIPEGVMLGLLRQLSVVHDISALAMANKSFYATYKKYECTLRGGAPNHLATASATAAVHRATVSVDNGTLDGDDDDDSDLGPSVPLEQILTEEEARRILWPEAPPRSPPPSAAPADRRSTTPVLVTTPPEGCRPRGLEGEV</sequence>
<keyword evidence="3" id="KW-1185">Reference proteome</keyword>
<dbReference type="Proteomes" id="UP000838763">
    <property type="component" value="Unassembled WGS sequence"/>
</dbReference>
<evidence type="ECO:0000256" key="1">
    <source>
        <dbReference type="SAM" id="MobiDB-lite"/>
    </source>
</evidence>